<proteinExistence type="predicted"/>
<feature type="signal peptide" evidence="2">
    <location>
        <begin position="1"/>
        <end position="24"/>
    </location>
</feature>
<feature type="region of interest" description="Disordered" evidence="1">
    <location>
        <begin position="166"/>
        <end position="257"/>
    </location>
</feature>
<dbReference type="EMBL" id="JAFREP010000040">
    <property type="protein sequence ID" value="MBO1322634.1"/>
    <property type="molecule type" value="Genomic_DNA"/>
</dbReference>
<feature type="compositionally biased region" description="Low complexity" evidence="1">
    <location>
        <begin position="196"/>
        <end position="243"/>
    </location>
</feature>
<dbReference type="RefSeq" id="WP_207862607.1">
    <property type="nucleotide sequence ID" value="NZ_JAFREP010000040.1"/>
</dbReference>
<feature type="compositionally biased region" description="Basic residues" evidence="1">
    <location>
        <begin position="176"/>
        <end position="195"/>
    </location>
</feature>
<keyword evidence="4" id="KW-1185">Reference proteome</keyword>
<dbReference type="Proteomes" id="UP000664417">
    <property type="component" value="Unassembled WGS sequence"/>
</dbReference>
<accession>A0A8J7U751</accession>
<protein>
    <submittedName>
        <fullName evidence="3">Uncharacterized protein</fullName>
    </submittedName>
</protein>
<organism evidence="3 4">
    <name type="scientific">Acanthopleuribacter pedis</name>
    <dbReference type="NCBI Taxonomy" id="442870"/>
    <lineage>
        <taxon>Bacteria</taxon>
        <taxon>Pseudomonadati</taxon>
        <taxon>Acidobacteriota</taxon>
        <taxon>Holophagae</taxon>
        <taxon>Acanthopleuribacterales</taxon>
        <taxon>Acanthopleuribacteraceae</taxon>
        <taxon>Acanthopleuribacter</taxon>
    </lineage>
</organism>
<reference evidence="3" key="1">
    <citation type="submission" date="2021-03" db="EMBL/GenBank/DDBJ databases">
        <authorList>
            <person name="Wang G."/>
        </authorList>
    </citation>
    <scope>NUCLEOTIDE SEQUENCE</scope>
    <source>
        <strain evidence="3">KCTC 12899</strain>
    </source>
</reference>
<comment type="caution">
    <text evidence="3">The sequence shown here is derived from an EMBL/GenBank/DDBJ whole genome shotgun (WGS) entry which is preliminary data.</text>
</comment>
<evidence type="ECO:0000256" key="2">
    <source>
        <dbReference type="SAM" id="SignalP"/>
    </source>
</evidence>
<gene>
    <name evidence="3" type="ORF">J3U88_29440</name>
</gene>
<sequence>MISSPIKTLLLAGTTLFLCAGLFAQNQVDDIVDRDPFDPNRGKEQVEEEEKVEEIVEVTPTNVEFQLDGTIIFPSRKMAIIKYKPDPSEMESPVAARVRNIAGRNQNPKTNVARRNKPIRRPRNIKSQMETKRLSENDKLQGYLVAKIESDHVVLTKGREQLTLRMFDGTKTNRGGSKKIAKPAPKKTTNRKNNKAKPVVKNNKKPLPVTKKGAPTNNANRSKNNNSRSKNNNVRRSGNNRKNTAQPVRRSVPKREF</sequence>
<name>A0A8J7U751_9BACT</name>
<feature type="chain" id="PRO_5035222306" evidence="2">
    <location>
        <begin position="25"/>
        <end position="257"/>
    </location>
</feature>
<dbReference type="AlphaFoldDB" id="A0A8J7U751"/>
<evidence type="ECO:0000313" key="3">
    <source>
        <dbReference type="EMBL" id="MBO1322634.1"/>
    </source>
</evidence>
<evidence type="ECO:0000313" key="4">
    <source>
        <dbReference type="Proteomes" id="UP000664417"/>
    </source>
</evidence>
<evidence type="ECO:0000256" key="1">
    <source>
        <dbReference type="SAM" id="MobiDB-lite"/>
    </source>
</evidence>
<keyword evidence="2" id="KW-0732">Signal</keyword>